<feature type="region of interest" description="Disordered" evidence="1">
    <location>
        <begin position="112"/>
        <end position="141"/>
    </location>
</feature>
<dbReference type="EMBL" id="MT144010">
    <property type="protein sequence ID" value="QJA46414.1"/>
    <property type="molecule type" value="Genomic_DNA"/>
</dbReference>
<evidence type="ECO:0000313" key="2">
    <source>
        <dbReference type="EMBL" id="QJA46414.1"/>
    </source>
</evidence>
<proteinExistence type="predicted"/>
<gene>
    <name evidence="2" type="ORF">TM448A00411_0016</name>
    <name evidence="3" type="ORF">TM448B00141_0006</name>
</gene>
<evidence type="ECO:0000256" key="1">
    <source>
        <dbReference type="SAM" id="MobiDB-lite"/>
    </source>
</evidence>
<evidence type="ECO:0000313" key="3">
    <source>
        <dbReference type="EMBL" id="QJH93820.1"/>
    </source>
</evidence>
<dbReference type="EMBL" id="MT144592">
    <property type="protein sequence ID" value="QJH93820.1"/>
    <property type="molecule type" value="Genomic_DNA"/>
</dbReference>
<reference evidence="2" key="1">
    <citation type="submission" date="2020-03" db="EMBL/GenBank/DDBJ databases">
        <title>The deep terrestrial virosphere.</title>
        <authorList>
            <person name="Holmfeldt K."/>
            <person name="Nilsson E."/>
            <person name="Simone D."/>
            <person name="Lopez-Fernandez M."/>
            <person name="Wu X."/>
            <person name="de Brujin I."/>
            <person name="Lundin D."/>
            <person name="Andersson A."/>
            <person name="Bertilsson S."/>
            <person name="Dopson M."/>
        </authorList>
    </citation>
    <scope>NUCLEOTIDE SEQUENCE</scope>
    <source>
        <strain evidence="2">TM448A00411</strain>
        <strain evidence="3">TM448B00141</strain>
    </source>
</reference>
<sequence length="257" mass="30300">MDWFKHDTTSLDDPDIQEAEDVFGDAGYAIFFKILEIYGKEFSHLKDGKLVISCTVLRRKLHKSLTKVEQILNFYQTKNRIFFETDGKYISIEVPKFIEKASNWTTRTLTKKTQLPTEAPTEAPYAREEEEEEEEEIEEDIYKHTSRPNCPYQKIVDLYHEVLPELSIIKSINGIKKSLGARWKESDERQNIDWWKNFFLTEIKESDFLMGRKTDFKANLGWIVGPKNFNKILNGQYLNHEAKEKPAIIPKEWTPER</sequence>
<dbReference type="AlphaFoldDB" id="A0A6H1ZFT4"/>
<feature type="compositionally biased region" description="Acidic residues" evidence="1">
    <location>
        <begin position="128"/>
        <end position="139"/>
    </location>
</feature>
<organism evidence="2">
    <name type="scientific">viral metagenome</name>
    <dbReference type="NCBI Taxonomy" id="1070528"/>
    <lineage>
        <taxon>unclassified sequences</taxon>
        <taxon>metagenomes</taxon>
        <taxon>organismal metagenomes</taxon>
    </lineage>
</organism>
<protein>
    <recommendedName>
        <fullName evidence="4">DNA replication protein</fullName>
    </recommendedName>
</protein>
<accession>A0A6H1ZFT4</accession>
<name>A0A6H1ZFT4_9ZZZZ</name>
<evidence type="ECO:0008006" key="4">
    <source>
        <dbReference type="Google" id="ProtNLM"/>
    </source>
</evidence>